<proteinExistence type="predicted"/>
<dbReference type="EMBL" id="CP046171">
    <property type="protein sequence ID" value="QIS06738.1"/>
    <property type="molecule type" value="Genomic_DNA"/>
</dbReference>
<protein>
    <submittedName>
        <fullName evidence="1">Uncharacterized protein</fullName>
    </submittedName>
</protein>
<reference evidence="1 2" key="1">
    <citation type="journal article" date="2019" name="ACS Chem. Biol.">
        <title>Identification and Mobilization of a Cryptic Antibiotic Biosynthesis Gene Locus from a Human-Pathogenic Nocardia Isolate.</title>
        <authorList>
            <person name="Herisse M."/>
            <person name="Ishida K."/>
            <person name="Porter J.L."/>
            <person name="Howden B."/>
            <person name="Hertweck C."/>
            <person name="Stinear T.P."/>
            <person name="Pidot S.J."/>
        </authorList>
    </citation>
    <scope>NUCLEOTIDE SEQUENCE [LARGE SCALE GENOMIC DNA]</scope>
    <source>
        <strain evidence="1 2">AUSMDU00024985</strain>
    </source>
</reference>
<dbReference type="Proteomes" id="UP000501705">
    <property type="component" value="Chromosome"/>
</dbReference>
<evidence type="ECO:0000313" key="1">
    <source>
        <dbReference type="EMBL" id="QIS06738.1"/>
    </source>
</evidence>
<name>A0A6G9Y0L1_NOCBR</name>
<gene>
    <name evidence="1" type="ORF">F5X71_34495</name>
</gene>
<accession>A0A6G9Y0L1</accession>
<evidence type="ECO:0000313" key="2">
    <source>
        <dbReference type="Proteomes" id="UP000501705"/>
    </source>
</evidence>
<organism evidence="1 2">
    <name type="scientific">Nocardia brasiliensis</name>
    <dbReference type="NCBI Taxonomy" id="37326"/>
    <lineage>
        <taxon>Bacteria</taxon>
        <taxon>Bacillati</taxon>
        <taxon>Actinomycetota</taxon>
        <taxon>Actinomycetes</taxon>
        <taxon>Mycobacteriales</taxon>
        <taxon>Nocardiaceae</taxon>
        <taxon>Nocardia</taxon>
    </lineage>
</organism>
<dbReference type="AlphaFoldDB" id="A0A6G9Y0L1"/>
<sequence length="81" mass="8924">MAHVGGVDRQATVLSDCSAAWHVVNGTVYVDTLCKGRKVIGLGGLELGKCLAAGMPRRLWNRVLFEFETRHVTTTLGQRLW</sequence>
<dbReference type="RefSeq" id="WP_167465753.1">
    <property type="nucleotide sequence ID" value="NZ_CP046171.1"/>
</dbReference>